<dbReference type="Proteomes" id="UP000837857">
    <property type="component" value="Chromosome 11"/>
</dbReference>
<gene>
    <name evidence="2" type="ORF">IPOD504_LOCUS1631</name>
</gene>
<keyword evidence="3" id="KW-1185">Reference proteome</keyword>
<accession>A0ABN8HX84</accession>
<evidence type="ECO:0000313" key="3">
    <source>
        <dbReference type="Proteomes" id="UP000837857"/>
    </source>
</evidence>
<proteinExistence type="predicted"/>
<reference evidence="2" key="1">
    <citation type="submission" date="2022-03" db="EMBL/GenBank/DDBJ databases">
        <authorList>
            <person name="Martin H S."/>
        </authorList>
    </citation>
    <scope>NUCLEOTIDE SEQUENCE</scope>
</reference>
<evidence type="ECO:0000313" key="2">
    <source>
        <dbReference type="EMBL" id="CAH2039373.1"/>
    </source>
</evidence>
<sequence length="93" mass="10230">MRPMEPCPKHIYALIFISRFFSLARERDGGTRVARHAVIGRRASETGISGKFSSDKESPGTDKGVVGRKKGYIAGWPPSTLGVGSRRGSRRLR</sequence>
<dbReference type="EMBL" id="OW152823">
    <property type="protein sequence ID" value="CAH2039373.1"/>
    <property type="molecule type" value="Genomic_DNA"/>
</dbReference>
<feature type="region of interest" description="Disordered" evidence="1">
    <location>
        <begin position="45"/>
        <end position="71"/>
    </location>
</feature>
<organism evidence="2 3">
    <name type="scientific">Iphiclides podalirius</name>
    <name type="common">scarce swallowtail</name>
    <dbReference type="NCBI Taxonomy" id="110791"/>
    <lineage>
        <taxon>Eukaryota</taxon>
        <taxon>Metazoa</taxon>
        <taxon>Ecdysozoa</taxon>
        <taxon>Arthropoda</taxon>
        <taxon>Hexapoda</taxon>
        <taxon>Insecta</taxon>
        <taxon>Pterygota</taxon>
        <taxon>Neoptera</taxon>
        <taxon>Endopterygota</taxon>
        <taxon>Lepidoptera</taxon>
        <taxon>Glossata</taxon>
        <taxon>Ditrysia</taxon>
        <taxon>Papilionoidea</taxon>
        <taxon>Papilionidae</taxon>
        <taxon>Papilioninae</taxon>
        <taxon>Iphiclides</taxon>
    </lineage>
</organism>
<feature type="non-terminal residue" evidence="2">
    <location>
        <position position="93"/>
    </location>
</feature>
<name>A0ABN8HX84_9NEOP</name>
<evidence type="ECO:0000256" key="1">
    <source>
        <dbReference type="SAM" id="MobiDB-lite"/>
    </source>
</evidence>
<protein>
    <submittedName>
        <fullName evidence="2">Uncharacterized protein</fullName>
    </submittedName>
</protein>